<sequence>MRHVLYLVALLQREAMNSNCNMDEGCEEDEDEPSDCDDGDEDQDEDDDGGGIDEEDIN</sequence>
<accession>A0A8H4XAG1</accession>
<name>A0A8H4XAG1_9HYPO</name>
<dbReference type="AlphaFoldDB" id="A0A8H4XAG1"/>
<reference evidence="2" key="1">
    <citation type="journal article" date="2020" name="BMC Genomics">
        <title>Correction to: Identification and distribution of gene clusters required for synthesis of sphingolipid metabolism inhibitors in diverse species of the filamentous fungus Fusarium.</title>
        <authorList>
            <person name="Kim H.S."/>
            <person name="Lohmar J.M."/>
            <person name="Busman M."/>
            <person name="Brown D.W."/>
            <person name="Naumann T.A."/>
            <person name="Divon H.H."/>
            <person name="Lysoe E."/>
            <person name="Uhlig S."/>
            <person name="Proctor R.H."/>
        </authorList>
    </citation>
    <scope>NUCLEOTIDE SEQUENCE</scope>
    <source>
        <strain evidence="2">NRRL 20472</strain>
    </source>
</reference>
<evidence type="ECO:0000313" key="2">
    <source>
        <dbReference type="EMBL" id="KAF4966994.1"/>
    </source>
</evidence>
<feature type="region of interest" description="Disordered" evidence="1">
    <location>
        <begin position="20"/>
        <end position="58"/>
    </location>
</feature>
<evidence type="ECO:0000256" key="1">
    <source>
        <dbReference type="SAM" id="MobiDB-lite"/>
    </source>
</evidence>
<gene>
    <name evidence="2" type="ORF">FSARC_5391</name>
</gene>
<protein>
    <submittedName>
        <fullName evidence="2">Uncharacterized protein</fullName>
    </submittedName>
</protein>
<dbReference type="Proteomes" id="UP000622797">
    <property type="component" value="Unassembled WGS sequence"/>
</dbReference>
<feature type="compositionally biased region" description="Acidic residues" evidence="1">
    <location>
        <begin position="24"/>
        <end position="58"/>
    </location>
</feature>
<evidence type="ECO:0000313" key="3">
    <source>
        <dbReference type="Proteomes" id="UP000622797"/>
    </source>
</evidence>
<feature type="non-terminal residue" evidence="2">
    <location>
        <position position="58"/>
    </location>
</feature>
<organism evidence="2 3">
    <name type="scientific">Fusarium sarcochroum</name>
    <dbReference type="NCBI Taxonomy" id="1208366"/>
    <lineage>
        <taxon>Eukaryota</taxon>
        <taxon>Fungi</taxon>
        <taxon>Dikarya</taxon>
        <taxon>Ascomycota</taxon>
        <taxon>Pezizomycotina</taxon>
        <taxon>Sordariomycetes</taxon>
        <taxon>Hypocreomycetidae</taxon>
        <taxon>Hypocreales</taxon>
        <taxon>Nectriaceae</taxon>
        <taxon>Fusarium</taxon>
        <taxon>Fusarium lateritium species complex</taxon>
    </lineage>
</organism>
<keyword evidence="3" id="KW-1185">Reference proteome</keyword>
<proteinExistence type="predicted"/>
<dbReference type="EMBL" id="JABEXW010000258">
    <property type="protein sequence ID" value="KAF4966994.1"/>
    <property type="molecule type" value="Genomic_DNA"/>
</dbReference>
<comment type="caution">
    <text evidence="2">The sequence shown here is derived from an EMBL/GenBank/DDBJ whole genome shotgun (WGS) entry which is preliminary data.</text>
</comment>
<reference evidence="2" key="2">
    <citation type="submission" date="2020-05" db="EMBL/GenBank/DDBJ databases">
        <authorList>
            <person name="Kim H.-S."/>
            <person name="Proctor R.H."/>
            <person name="Brown D.W."/>
        </authorList>
    </citation>
    <scope>NUCLEOTIDE SEQUENCE</scope>
    <source>
        <strain evidence="2">NRRL 20472</strain>
    </source>
</reference>